<name>A0A8J3RT93_9ACTN</name>
<dbReference type="NCBIfam" id="TIGR03718">
    <property type="entry name" value="R_switched_Alx"/>
    <property type="match status" value="1"/>
</dbReference>
<feature type="transmembrane region" description="Helical" evidence="7">
    <location>
        <begin position="39"/>
        <end position="58"/>
    </location>
</feature>
<dbReference type="EMBL" id="BOOH01000057">
    <property type="protein sequence ID" value="GIH80305.1"/>
    <property type="molecule type" value="Genomic_DNA"/>
</dbReference>
<feature type="region of interest" description="Disordered" evidence="6">
    <location>
        <begin position="315"/>
        <end position="353"/>
    </location>
</feature>
<comment type="similarity">
    <text evidence="2">Belongs to the TerC family.</text>
</comment>
<protein>
    <submittedName>
        <fullName evidence="8">Tellurium resistance protein TerC</fullName>
    </submittedName>
</protein>
<evidence type="ECO:0000256" key="5">
    <source>
        <dbReference type="ARBA" id="ARBA00023136"/>
    </source>
</evidence>
<proteinExistence type="inferred from homology"/>
<dbReference type="RefSeq" id="WP_239317559.1">
    <property type="nucleotide sequence ID" value="NZ_BOOH01000057.1"/>
</dbReference>
<keyword evidence="3 7" id="KW-0812">Transmembrane</keyword>
<keyword evidence="4 7" id="KW-1133">Transmembrane helix</keyword>
<feature type="transmembrane region" description="Helical" evidence="7">
    <location>
        <begin position="223"/>
        <end position="245"/>
    </location>
</feature>
<dbReference type="PANTHER" id="PTHR30238">
    <property type="entry name" value="MEMBRANE BOUND PREDICTED REDOX MODULATOR"/>
    <property type="match status" value="1"/>
</dbReference>
<evidence type="ECO:0000256" key="7">
    <source>
        <dbReference type="SAM" id="Phobius"/>
    </source>
</evidence>
<keyword evidence="9" id="KW-1185">Reference proteome</keyword>
<comment type="caution">
    <text evidence="8">The sequence shown here is derived from an EMBL/GenBank/DDBJ whole genome shotgun (WGS) entry which is preliminary data.</text>
</comment>
<feature type="compositionally biased region" description="Basic residues" evidence="6">
    <location>
        <begin position="325"/>
        <end position="334"/>
    </location>
</feature>
<evidence type="ECO:0000256" key="3">
    <source>
        <dbReference type="ARBA" id="ARBA00022692"/>
    </source>
</evidence>
<accession>A0A8J3RT93</accession>
<gene>
    <name evidence="8" type="ORF">Plo01_67340</name>
</gene>
<feature type="transmembrane region" description="Helical" evidence="7">
    <location>
        <begin position="252"/>
        <end position="274"/>
    </location>
</feature>
<feature type="transmembrane region" description="Helical" evidence="7">
    <location>
        <begin position="191"/>
        <end position="211"/>
    </location>
</feature>
<comment type="subcellular location">
    <subcellularLocation>
        <location evidence="1">Membrane</location>
        <topology evidence="1">Multi-pass membrane protein</topology>
    </subcellularLocation>
</comment>
<evidence type="ECO:0000313" key="9">
    <source>
        <dbReference type="Proteomes" id="UP000616724"/>
    </source>
</evidence>
<feature type="transmembrane region" description="Helical" evidence="7">
    <location>
        <begin position="78"/>
        <end position="97"/>
    </location>
</feature>
<evidence type="ECO:0000313" key="8">
    <source>
        <dbReference type="EMBL" id="GIH80305.1"/>
    </source>
</evidence>
<dbReference type="PANTHER" id="PTHR30238:SF0">
    <property type="entry name" value="THYLAKOID MEMBRANE PROTEIN TERC, CHLOROPLASTIC"/>
    <property type="match status" value="1"/>
</dbReference>
<feature type="transmembrane region" description="Helical" evidence="7">
    <location>
        <begin position="6"/>
        <end position="27"/>
    </location>
</feature>
<dbReference type="InterPro" id="IPR022369">
    <property type="entry name" value="Integral_membrane_TerC_rswitch"/>
</dbReference>
<evidence type="ECO:0000256" key="2">
    <source>
        <dbReference type="ARBA" id="ARBA00007511"/>
    </source>
</evidence>
<dbReference type="AlphaFoldDB" id="A0A8J3RT93"/>
<dbReference type="InterPro" id="IPR005496">
    <property type="entry name" value="Integral_membrane_TerC"/>
</dbReference>
<keyword evidence="5 7" id="KW-0472">Membrane</keyword>
<sequence>MIIDSLGAWAVVVGIVVALLALDFVVASRRPHAVGLREAAMWSVFYIALAIVFGLALWPLAGADIATEYFAGWLVEKSLSVDNLFVFVIIMSQFAVPDEYQQKALLFGIAAALVMRAILITVGATAITVFSPTFLVFGLLLIWTAVQLARHRNDDPDIGDNPLIKWVGRIFPVSDDFHGGRLVAVEDGRRVITPLFLVFVAIGSTDLLFALDSIPAIFGITQHPLLVFSANAFALLGLRALYFLIEGLLERLVYLSIGLSAILGFIGVKLVLVFLHEDVSSSIPEIPTPVSLGVILLVLLVTVVASLRRVRRHPEERAHPGSLRRLPRKNRKKAQAGTEHPEPGQGSRTAGDG</sequence>
<feature type="transmembrane region" description="Helical" evidence="7">
    <location>
        <begin position="104"/>
        <end position="123"/>
    </location>
</feature>
<feature type="transmembrane region" description="Helical" evidence="7">
    <location>
        <begin position="286"/>
        <end position="307"/>
    </location>
</feature>
<evidence type="ECO:0000256" key="4">
    <source>
        <dbReference type="ARBA" id="ARBA00022989"/>
    </source>
</evidence>
<evidence type="ECO:0000256" key="1">
    <source>
        <dbReference type="ARBA" id="ARBA00004141"/>
    </source>
</evidence>
<feature type="transmembrane region" description="Helical" evidence="7">
    <location>
        <begin position="129"/>
        <end position="146"/>
    </location>
</feature>
<dbReference type="GO" id="GO:0016020">
    <property type="term" value="C:membrane"/>
    <property type="evidence" value="ECO:0007669"/>
    <property type="project" value="UniProtKB-SubCell"/>
</dbReference>
<reference evidence="8 9" key="1">
    <citation type="submission" date="2021-01" db="EMBL/GenBank/DDBJ databases">
        <title>Whole genome shotgun sequence of Planobispora longispora NBRC 13918.</title>
        <authorList>
            <person name="Komaki H."/>
            <person name="Tamura T."/>
        </authorList>
    </citation>
    <scope>NUCLEOTIDE SEQUENCE [LARGE SCALE GENOMIC DNA]</scope>
    <source>
        <strain evidence="8 9">NBRC 13918</strain>
    </source>
</reference>
<organism evidence="8 9">
    <name type="scientific">Planobispora longispora</name>
    <dbReference type="NCBI Taxonomy" id="28887"/>
    <lineage>
        <taxon>Bacteria</taxon>
        <taxon>Bacillati</taxon>
        <taxon>Actinomycetota</taxon>
        <taxon>Actinomycetes</taxon>
        <taxon>Streptosporangiales</taxon>
        <taxon>Streptosporangiaceae</taxon>
        <taxon>Planobispora</taxon>
    </lineage>
</organism>
<evidence type="ECO:0000256" key="6">
    <source>
        <dbReference type="SAM" id="MobiDB-lite"/>
    </source>
</evidence>
<dbReference type="Pfam" id="PF03741">
    <property type="entry name" value="TerC"/>
    <property type="match status" value="1"/>
</dbReference>
<dbReference type="Proteomes" id="UP000616724">
    <property type="component" value="Unassembled WGS sequence"/>
</dbReference>